<evidence type="ECO:0000313" key="2">
    <source>
        <dbReference type="Proteomes" id="UP000230790"/>
    </source>
</evidence>
<protein>
    <submittedName>
        <fullName evidence="1">Uncharacterized protein</fullName>
    </submittedName>
</protein>
<comment type="caution">
    <text evidence="1">The sequence shown here is derived from an EMBL/GenBank/DDBJ whole genome shotgun (WGS) entry which is preliminary data.</text>
</comment>
<feature type="non-terminal residue" evidence="1">
    <location>
        <position position="61"/>
    </location>
</feature>
<proteinExistence type="predicted"/>
<dbReference type="Proteomes" id="UP000230790">
    <property type="component" value="Unassembled WGS sequence"/>
</dbReference>
<name>A0A2M8Q7U6_9CHLR</name>
<organism evidence="1 2">
    <name type="scientific">Candidatus Thermofonsia Clade 3 bacterium</name>
    <dbReference type="NCBI Taxonomy" id="2364212"/>
    <lineage>
        <taxon>Bacteria</taxon>
        <taxon>Bacillati</taxon>
        <taxon>Chloroflexota</taxon>
        <taxon>Candidatus Thermofontia</taxon>
        <taxon>Candidatus Thermofonsia Clade 3</taxon>
    </lineage>
</organism>
<accession>A0A2M8Q7U6</accession>
<sequence>MSTLLTRLRRFYAMHRWFLILLLLFSAFRLFAIVLFRPGGFIADNSDYEFYYAWGLTIPMG</sequence>
<gene>
    <name evidence="1" type="ORF">CUN48_16820</name>
</gene>
<reference evidence="1 2" key="1">
    <citation type="submission" date="2017-11" db="EMBL/GenBank/DDBJ databases">
        <title>Evolution of Phototrophy in the Chloroflexi Phylum Driven by Horizontal Gene Transfer.</title>
        <authorList>
            <person name="Ward L.M."/>
            <person name="Hemp J."/>
            <person name="Shih P.M."/>
            <person name="Mcglynn S.E."/>
            <person name="Fischer W."/>
        </authorList>
    </citation>
    <scope>NUCLEOTIDE SEQUENCE [LARGE SCALE GENOMIC DNA]</scope>
    <source>
        <strain evidence="1">JP3_7</strain>
    </source>
</reference>
<evidence type="ECO:0000313" key="1">
    <source>
        <dbReference type="EMBL" id="PJF45844.1"/>
    </source>
</evidence>
<dbReference type="AlphaFoldDB" id="A0A2M8Q7U6"/>
<dbReference type="EMBL" id="PGTN01000704">
    <property type="protein sequence ID" value="PJF45844.1"/>
    <property type="molecule type" value="Genomic_DNA"/>
</dbReference>